<keyword evidence="6" id="KW-0808">Transferase</keyword>
<dbReference type="InterPro" id="IPR003661">
    <property type="entry name" value="HisK_dim/P_dom"/>
</dbReference>
<keyword evidence="13 14" id="KW-0472">Membrane</keyword>
<gene>
    <name evidence="16" type="ORF">ESZ36_06985</name>
</gene>
<dbReference type="Gene3D" id="1.10.287.130">
    <property type="match status" value="1"/>
</dbReference>
<keyword evidence="9 16" id="KW-0418">Kinase</keyword>
<dbReference type="GO" id="GO:0005886">
    <property type="term" value="C:plasma membrane"/>
    <property type="evidence" value="ECO:0007669"/>
    <property type="project" value="UniProtKB-SubCell"/>
</dbReference>
<comment type="catalytic activity">
    <reaction evidence="1">
        <text>ATP + protein L-histidine = ADP + protein N-phospho-L-histidine.</text>
        <dbReference type="EC" id="2.7.13.3"/>
    </reaction>
</comment>
<dbReference type="CDD" id="cd00082">
    <property type="entry name" value="HisKA"/>
    <property type="match status" value="1"/>
</dbReference>
<evidence type="ECO:0000256" key="10">
    <source>
        <dbReference type="ARBA" id="ARBA00022840"/>
    </source>
</evidence>
<evidence type="ECO:0000313" key="17">
    <source>
        <dbReference type="Proteomes" id="UP000321822"/>
    </source>
</evidence>
<dbReference type="GO" id="GO:0000155">
    <property type="term" value="F:phosphorelay sensor kinase activity"/>
    <property type="evidence" value="ECO:0007669"/>
    <property type="project" value="InterPro"/>
</dbReference>
<dbReference type="RefSeq" id="WP_146785520.1">
    <property type="nucleotide sequence ID" value="NZ_VOLT01000003.1"/>
</dbReference>
<dbReference type="PANTHER" id="PTHR45528">
    <property type="entry name" value="SENSOR HISTIDINE KINASE CPXA"/>
    <property type="match status" value="1"/>
</dbReference>
<evidence type="ECO:0000256" key="8">
    <source>
        <dbReference type="ARBA" id="ARBA00022741"/>
    </source>
</evidence>
<dbReference type="AlphaFoldDB" id="A0A5C6QLM1"/>
<protein>
    <recommendedName>
        <fullName evidence="3">histidine kinase</fullName>
        <ecNumber evidence="3">2.7.13.3</ecNumber>
    </recommendedName>
</protein>
<evidence type="ECO:0000256" key="1">
    <source>
        <dbReference type="ARBA" id="ARBA00000085"/>
    </source>
</evidence>
<evidence type="ECO:0000256" key="11">
    <source>
        <dbReference type="ARBA" id="ARBA00022989"/>
    </source>
</evidence>
<keyword evidence="10" id="KW-0067">ATP-binding</keyword>
<keyword evidence="12" id="KW-0902">Two-component regulatory system</keyword>
<name>A0A5C6QLM1_9GAMM</name>
<evidence type="ECO:0000256" key="2">
    <source>
        <dbReference type="ARBA" id="ARBA00004651"/>
    </source>
</evidence>
<accession>A0A5C6QLM1</accession>
<keyword evidence="17" id="KW-1185">Reference proteome</keyword>
<evidence type="ECO:0000256" key="14">
    <source>
        <dbReference type="SAM" id="Phobius"/>
    </source>
</evidence>
<evidence type="ECO:0000259" key="15">
    <source>
        <dbReference type="PROSITE" id="PS50109"/>
    </source>
</evidence>
<proteinExistence type="predicted"/>
<dbReference type="InterPro" id="IPR050398">
    <property type="entry name" value="HssS/ArlS-like"/>
</dbReference>
<dbReference type="InterPro" id="IPR036097">
    <property type="entry name" value="HisK_dim/P_sf"/>
</dbReference>
<organism evidence="16 17">
    <name type="scientific">Colwellia demingiae</name>
    <dbReference type="NCBI Taxonomy" id="89401"/>
    <lineage>
        <taxon>Bacteria</taxon>
        <taxon>Pseudomonadati</taxon>
        <taxon>Pseudomonadota</taxon>
        <taxon>Gammaproteobacteria</taxon>
        <taxon>Alteromonadales</taxon>
        <taxon>Colwelliaceae</taxon>
        <taxon>Colwellia</taxon>
    </lineage>
</organism>
<evidence type="ECO:0000256" key="5">
    <source>
        <dbReference type="ARBA" id="ARBA00022553"/>
    </source>
</evidence>
<feature type="domain" description="Histidine kinase" evidence="15">
    <location>
        <begin position="227"/>
        <end position="418"/>
    </location>
</feature>
<comment type="subcellular location">
    <subcellularLocation>
        <location evidence="2">Cell membrane</location>
        <topology evidence="2">Multi-pass membrane protein</topology>
    </subcellularLocation>
</comment>
<evidence type="ECO:0000256" key="12">
    <source>
        <dbReference type="ARBA" id="ARBA00023012"/>
    </source>
</evidence>
<dbReference type="PROSITE" id="PS50109">
    <property type="entry name" value="HIS_KIN"/>
    <property type="match status" value="1"/>
</dbReference>
<evidence type="ECO:0000256" key="9">
    <source>
        <dbReference type="ARBA" id="ARBA00022777"/>
    </source>
</evidence>
<dbReference type="GO" id="GO:0005524">
    <property type="term" value="F:ATP binding"/>
    <property type="evidence" value="ECO:0007669"/>
    <property type="project" value="UniProtKB-KW"/>
</dbReference>
<dbReference type="SUPFAM" id="SSF55874">
    <property type="entry name" value="ATPase domain of HSP90 chaperone/DNA topoisomerase II/histidine kinase"/>
    <property type="match status" value="1"/>
</dbReference>
<dbReference type="OrthoDB" id="9121563at2"/>
<evidence type="ECO:0000256" key="6">
    <source>
        <dbReference type="ARBA" id="ARBA00022679"/>
    </source>
</evidence>
<evidence type="ECO:0000256" key="3">
    <source>
        <dbReference type="ARBA" id="ARBA00012438"/>
    </source>
</evidence>
<evidence type="ECO:0000313" key="16">
    <source>
        <dbReference type="EMBL" id="TWX69689.1"/>
    </source>
</evidence>
<dbReference type="EMBL" id="VOLT01000003">
    <property type="protein sequence ID" value="TWX69689.1"/>
    <property type="molecule type" value="Genomic_DNA"/>
</dbReference>
<dbReference type="Pfam" id="PF00512">
    <property type="entry name" value="HisKA"/>
    <property type="match status" value="1"/>
</dbReference>
<dbReference type="Proteomes" id="UP000321822">
    <property type="component" value="Unassembled WGS sequence"/>
</dbReference>
<dbReference type="PANTHER" id="PTHR45528:SF1">
    <property type="entry name" value="SENSOR HISTIDINE KINASE CPXA"/>
    <property type="match status" value="1"/>
</dbReference>
<evidence type="ECO:0000256" key="4">
    <source>
        <dbReference type="ARBA" id="ARBA00022475"/>
    </source>
</evidence>
<dbReference type="Gene3D" id="3.30.565.10">
    <property type="entry name" value="Histidine kinase-like ATPase, C-terminal domain"/>
    <property type="match status" value="1"/>
</dbReference>
<keyword evidence="5" id="KW-0597">Phosphoprotein</keyword>
<evidence type="ECO:0000256" key="7">
    <source>
        <dbReference type="ARBA" id="ARBA00022692"/>
    </source>
</evidence>
<sequence>MSIRTYIFALLTSLVLLIAVILSYQSARLFIGSFDIVIEDLMLQVGRAYPEPGRVSQSILEYHVTTDWNKVPKTVRDQFPEIPTETEQLHSKFVDWNYISPPKKIYSLLVLNRDGKQVFVSRFNEDIHQEMEDDHDDGFFIDPMVMIVLAGLSGIAIFIIVLLYIFKKVALPMESLQQWAKQLKLSELDKERPDFRFKELNGLATLIHDNLASVADSVEREQAFLSYASHELRTPIAIMRSNSALLEKVNPAPSEKERIIRDRMQRASLTMKSMTETLLWLSREGDADLVIDNVHLGDVIKNTQSEMAYLLAGKSVSVNVDVDDVEVHLAVTPAVIVINNLIRNAFQHTQQGTVKIKQRGAEVIIINVESEQNDVNNIHEELGFGLGMQLVEKLTSQFGWHYAITQDNQGYQVSISFS</sequence>
<reference evidence="16 17" key="1">
    <citation type="submission" date="2019-07" db="EMBL/GenBank/DDBJ databases">
        <title>Genomes of sea-ice associated Colwellia species.</title>
        <authorList>
            <person name="Bowman J.P."/>
        </authorList>
    </citation>
    <scope>NUCLEOTIDE SEQUENCE [LARGE SCALE GENOMIC DNA]</scope>
    <source>
        <strain evidence="16 17">ACAM 459</strain>
    </source>
</reference>
<keyword evidence="8" id="KW-0547">Nucleotide-binding</keyword>
<keyword evidence="7 14" id="KW-0812">Transmembrane</keyword>
<dbReference type="InterPro" id="IPR005467">
    <property type="entry name" value="His_kinase_dom"/>
</dbReference>
<evidence type="ECO:0000256" key="13">
    <source>
        <dbReference type="ARBA" id="ARBA00023136"/>
    </source>
</evidence>
<keyword evidence="4" id="KW-1003">Cell membrane</keyword>
<dbReference type="SMART" id="SM00388">
    <property type="entry name" value="HisKA"/>
    <property type="match status" value="1"/>
</dbReference>
<comment type="caution">
    <text evidence="16">The sequence shown here is derived from an EMBL/GenBank/DDBJ whole genome shotgun (WGS) entry which is preliminary data.</text>
</comment>
<dbReference type="EC" id="2.7.13.3" evidence="3"/>
<dbReference type="SUPFAM" id="SSF47384">
    <property type="entry name" value="Homodimeric domain of signal transducing histidine kinase"/>
    <property type="match status" value="1"/>
</dbReference>
<dbReference type="InterPro" id="IPR036890">
    <property type="entry name" value="HATPase_C_sf"/>
</dbReference>
<feature type="transmembrane region" description="Helical" evidence="14">
    <location>
        <begin position="144"/>
        <end position="166"/>
    </location>
</feature>
<keyword evidence="11 14" id="KW-1133">Transmembrane helix</keyword>